<name>A0A1Y1QLJ2_9GAMM</name>
<protein>
    <submittedName>
        <fullName evidence="1">Uncharacterized protein</fullName>
    </submittedName>
</protein>
<accession>A0A1Y1QLJ2</accession>
<evidence type="ECO:0000313" key="2">
    <source>
        <dbReference type="Proteomes" id="UP000192491"/>
    </source>
</evidence>
<sequence>MKTQTLNREKLAEAVDLCIATLDDLETEIEFPTVSTGMAYRSALDSAQQLLDTLKEAGETPNAD</sequence>
<evidence type="ECO:0000313" key="1">
    <source>
        <dbReference type="EMBL" id="OQX08384.1"/>
    </source>
</evidence>
<reference evidence="1 2" key="1">
    <citation type="submission" date="2017-01" db="EMBL/GenBank/DDBJ databases">
        <title>Novel large sulfur bacteria in the metagenomes of groundwater-fed chemosynthetic microbial mats in the Lake Huron basin.</title>
        <authorList>
            <person name="Sharrar A.M."/>
            <person name="Flood B.E."/>
            <person name="Bailey J.V."/>
            <person name="Jones D.S."/>
            <person name="Biddanda B."/>
            <person name="Ruberg S.A."/>
            <person name="Marcus D.N."/>
            <person name="Dick G.J."/>
        </authorList>
    </citation>
    <scope>NUCLEOTIDE SEQUENCE [LARGE SCALE GENOMIC DNA]</scope>
    <source>
        <strain evidence="1">A8</strain>
    </source>
</reference>
<dbReference type="EMBL" id="MTEJ01000176">
    <property type="protein sequence ID" value="OQX08384.1"/>
    <property type="molecule type" value="Genomic_DNA"/>
</dbReference>
<comment type="caution">
    <text evidence="1">The sequence shown here is derived from an EMBL/GenBank/DDBJ whole genome shotgun (WGS) entry which is preliminary data.</text>
</comment>
<gene>
    <name evidence="1" type="ORF">BWK73_25625</name>
</gene>
<dbReference type="Proteomes" id="UP000192491">
    <property type="component" value="Unassembled WGS sequence"/>
</dbReference>
<proteinExistence type="predicted"/>
<dbReference type="AlphaFoldDB" id="A0A1Y1QLJ2"/>
<organism evidence="1 2">
    <name type="scientific">Thiothrix lacustris</name>
    <dbReference type="NCBI Taxonomy" id="525917"/>
    <lineage>
        <taxon>Bacteria</taxon>
        <taxon>Pseudomonadati</taxon>
        <taxon>Pseudomonadota</taxon>
        <taxon>Gammaproteobacteria</taxon>
        <taxon>Thiotrichales</taxon>
        <taxon>Thiotrichaceae</taxon>
        <taxon>Thiothrix</taxon>
    </lineage>
</organism>